<dbReference type="Proteomes" id="UP000247233">
    <property type="component" value="Unassembled WGS sequence"/>
</dbReference>
<dbReference type="PANTHER" id="PTHR31749:SF3">
    <property type="entry name" value="KINETOCHORE-ASSOCIATED PROTEIN NSL1 HOMOLOG"/>
    <property type="match status" value="1"/>
</dbReference>
<dbReference type="GeneID" id="37069904"/>
<proteinExistence type="predicted"/>
<sequence>MDHHRLIELQSAADFTYLYGNTVALSRQKLDLHLPPSANPNDGPDPMRERVRELVDEYIHQTFHTASSSISINGLDSTSPEFPFPGAFTAPTEQVEYEAYDGKLASRVTSLYAQLESLTTTVAQLRRDAPGRAARAYAEKLSRAIEEDDDDDDNDDQDAEDGEGEDGEEMKEEDGNGNGGQTTSNANVEGQEGQEGQQGDSEMVDADNPLHTQGEERAQRAKRRAKAKAKAKLNIPLGTEHEAERWRGGEMAEVYEDALRTLLRLQGESQGPGTEGPDGSGNSNALASTLGKAERAGRAVEVVEKK</sequence>
<dbReference type="InterPro" id="IPR013950">
    <property type="entry name" value="Mis14/Nsl1"/>
</dbReference>
<dbReference type="Pfam" id="PF08641">
    <property type="entry name" value="Mis14"/>
    <property type="match status" value="1"/>
</dbReference>
<dbReference type="EMBL" id="MSFL01000001">
    <property type="protein sequence ID" value="PWY92578.1"/>
    <property type="molecule type" value="Genomic_DNA"/>
</dbReference>
<accession>A0A317X6S6</accession>
<evidence type="ECO:0000256" key="1">
    <source>
        <dbReference type="SAM" id="MobiDB-lite"/>
    </source>
</evidence>
<dbReference type="PANTHER" id="PTHR31749">
    <property type="entry name" value="KINETOCHORE-ASSOCIATED PROTEIN NSL1 HOMOLOG"/>
    <property type="match status" value="1"/>
</dbReference>
<feature type="compositionally biased region" description="Basic residues" evidence="1">
    <location>
        <begin position="220"/>
        <end position="231"/>
    </location>
</feature>
<feature type="region of interest" description="Disordered" evidence="1">
    <location>
        <begin position="265"/>
        <end position="306"/>
    </location>
</feature>
<organism evidence="2 3">
    <name type="scientific">Aspergillus heteromorphus CBS 117.55</name>
    <dbReference type="NCBI Taxonomy" id="1448321"/>
    <lineage>
        <taxon>Eukaryota</taxon>
        <taxon>Fungi</taxon>
        <taxon>Dikarya</taxon>
        <taxon>Ascomycota</taxon>
        <taxon>Pezizomycotina</taxon>
        <taxon>Eurotiomycetes</taxon>
        <taxon>Eurotiomycetidae</taxon>
        <taxon>Eurotiales</taxon>
        <taxon>Aspergillaceae</taxon>
        <taxon>Aspergillus</taxon>
        <taxon>Aspergillus subgen. Circumdati</taxon>
    </lineage>
</organism>
<evidence type="ECO:0000313" key="2">
    <source>
        <dbReference type="EMBL" id="PWY92578.1"/>
    </source>
</evidence>
<keyword evidence="3" id="KW-1185">Reference proteome</keyword>
<dbReference type="GO" id="GO:0000444">
    <property type="term" value="C:MIS12/MIND type complex"/>
    <property type="evidence" value="ECO:0007669"/>
    <property type="project" value="TreeGrafter"/>
</dbReference>
<evidence type="ECO:0000313" key="3">
    <source>
        <dbReference type="Proteomes" id="UP000247233"/>
    </source>
</evidence>
<feature type="region of interest" description="Disordered" evidence="1">
    <location>
        <begin position="142"/>
        <end position="236"/>
    </location>
</feature>
<name>A0A317X6S6_9EURO</name>
<gene>
    <name evidence="2" type="ORF">BO70DRAFT_425258</name>
</gene>
<feature type="compositionally biased region" description="Basic and acidic residues" evidence="1">
    <location>
        <begin position="292"/>
        <end position="306"/>
    </location>
</feature>
<protein>
    <submittedName>
        <fullName evidence="2">Mis14-domain-containing protein</fullName>
    </submittedName>
</protein>
<dbReference type="AlphaFoldDB" id="A0A317X6S6"/>
<reference evidence="2 3" key="1">
    <citation type="submission" date="2016-12" db="EMBL/GenBank/DDBJ databases">
        <title>The genomes of Aspergillus section Nigri reveals drivers in fungal speciation.</title>
        <authorList>
            <consortium name="DOE Joint Genome Institute"/>
            <person name="Vesth T.C."/>
            <person name="Nybo J."/>
            <person name="Theobald S."/>
            <person name="Brandl J."/>
            <person name="Frisvad J.C."/>
            <person name="Nielsen K.F."/>
            <person name="Lyhne E.K."/>
            <person name="Kogle M.E."/>
            <person name="Kuo A."/>
            <person name="Riley R."/>
            <person name="Clum A."/>
            <person name="Nolan M."/>
            <person name="Lipzen A."/>
            <person name="Salamov A."/>
            <person name="Henrissat B."/>
            <person name="Wiebenga A."/>
            <person name="De Vries R.P."/>
            <person name="Grigoriev I.V."/>
            <person name="Mortensen U.H."/>
            <person name="Andersen M.R."/>
            <person name="Baker S.E."/>
        </authorList>
    </citation>
    <scope>NUCLEOTIDE SEQUENCE [LARGE SCALE GENOMIC DNA]</scope>
    <source>
        <strain evidence="2 3">CBS 117.55</strain>
    </source>
</reference>
<dbReference type="GO" id="GO:0000070">
    <property type="term" value="P:mitotic sister chromatid segregation"/>
    <property type="evidence" value="ECO:0007669"/>
    <property type="project" value="InterPro"/>
</dbReference>
<dbReference type="RefSeq" id="XP_025404317.1">
    <property type="nucleotide sequence ID" value="XM_025547667.1"/>
</dbReference>
<feature type="compositionally biased region" description="Low complexity" evidence="1">
    <location>
        <begin position="189"/>
        <end position="199"/>
    </location>
</feature>
<dbReference type="STRING" id="1448321.A0A317X6S6"/>
<dbReference type="VEuPathDB" id="FungiDB:BO70DRAFT_425258"/>
<dbReference type="OrthoDB" id="2135762at2759"/>
<feature type="compositionally biased region" description="Acidic residues" evidence="1">
    <location>
        <begin position="146"/>
        <end position="172"/>
    </location>
</feature>
<comment type="caution">
    <text evidence="2">The sequence shown here is derived from an EMBL/GenBank/DDBJ whole genome shotgun (WGS) entry which is preliminary data.</text>
</comment>